<comment type="caution">
    <text evidence="1">The sequence shown here is derived from an EMBL/GenBank/DDBJ whole genome shotgun (WGS) entry which is preliminary data.</text>
</comment>
<dbReference type="EMBL" id="QGHB01000016">
    <property type="protein sequence ID" value="PWK81702.1"/>
    <property type="molecule type" value="Genomic_DNA"/>
</dbReference>
<proteinExistence type="predicted"/>
<sequence length="88" mass="9831">MDYRIRAVDGSPFPRSQEDVTSVDAEMNEIRYMGMAVGLLAAEVDELVDVWTDWWGVGPKTHLDFGILSRSVANRATGQAWRPGEMTT</sequence>
<protein>
    <submittedName>
        <fullName evidence="1">Uncharacterized protein</fullName>
    </submittedName>
</protein>
<name>A0A316HTU6_9PSEU</name>
<evidence type="ECO:0000313" key="2">
    <source>
        <dbReference type="Proteomes" id="UP000246005"/>
    </source>
</evidence>
<dbReference type="Proteomes" id="UP000246005">
    <property type="component" value="Unassembled WGS sequence"/>
</dbReference>
<evidence type="ECO:0000313" key="1">
    <source>
        <dbReference type="EMBL" id="PWK81702.1"/>
    </source>
</evidence>
<dbReference type="AlphaFoldDB" id="A0A316HTU6"/>
<reference evidence="1 2" key="1">
    <citation type="submission" date="2018-05" db="EMBL/GenBank/DDBJ databases">
        <title>Genomic Encyclopedia of Type Strains, Phase IV (KMG-IV): sequencing the most valuable type-strain genomes for metagenomic binning, comparative biology and taxonomic classification.</title>
        <authorList>
            <person name="Goeker M."/>
        </authorList>
    </citation>
    <scope>NUCLEOTIDE SEQUENCE [LARGE SCALE GENOMIC DNA]</scope>
    <source>
        <strain evidence="1 2">DSM 45480</strain>
    </source>
</reference>
<gene>
    <name evidence="1" type="ORF">C8D88_116113</name>
</gene>
<dbReference type="RefSeq" id="WP_109641176.1">
    <property type="nucleotide sequence ID" value="NZ_QGHB01000016.1"/>
</dbReference>
<organism evidence="1 2">
    <name type="scientific">Lentzea atacamensis</name>
    <dbReference type="NCBI Taxonomy" id="531938"/>
    <lineage>
        <taxon>Bacteria</taxon>
        <taxon>Bacillati</taxon>
        <taxon>Actinomycetota</taxon>
        <taxon>Actinomycetes</taxon>
        <taxon>Pseudonocardiales</taxon>
        <taxon>Pseudonocardiaceae</taxon>
        <taxon>Lentzea</taxon>
    </lineage>
</organism>
<accession>A0A316HTU6</accession>